<feature type="compositionally biased region" description="Polar residues" evidence="1">
    <location>
        <begin position="43"/>
        <end position="61"/>
    </location>
</feature>
<keyword evidence="3" id="KW-0614">Plasmid</keyword>
<dbReference type="EMBL" id="AP013062">
    <property type="protein sequence ID" value="BAN28196.1"/>
    <property type="molecule type" value="Genomic_DNA"/>
</dbReference>
<name>R4X4F0_9BURK</name>
<evidence type="ECO:0000256" key="2">
    <source>
        <dbReference type="SAM" id="SignalP"/>
    </source>
</evidence>
<accession>R4X4F0</accession>
<evidence type="ECO:0000313" key="3">
    <source>
        <dbReference type="EMBL" id="BAN28196.1"/>
    </source>
</evidence>
<gene>
    <name evidence="3" type="ORF">BRPE64_ECDS00380</name>
</gene>
<feature type="region of interest" description="Disordered" evidence="1">
    <location>
        <begin position="29"/>
        <end position="91"/>
    </location>
</feature>
<dbReference type="RefSeq" id="WP_016355545.1">
    <property type="nucleotide sequence ID" value="NC_021295.1"/>
</dbReference>
<keyword evidence="4" id="KW-1185">Reference proteome</keyword>
<dbReference type="AlphaFoldDB" id="R4X4F0"/>
<sequence length="91" mass="9006">MKAVKSLASVVLVGLAAISSQAFASGYGPAPHYSPVDGAPASQRGQSAQTLAAESKASAQDSLAAAKHDSVTNDAGKELASSNRHGSVAVQ</sequence>
<dbReference type="HOGENOM" id="CLU_187451_0_0_4"/>
<dbReference type="KEGG" id="buo:BRPE64_ECDS00380"/>
<dbReference type="Proteomes" id="UP000013966">
    <property type="component" value="Plasmid p2"/>
</dbReference>
<reference evidence="3 4" key="1">
    <citation type="journal article" date="2013" name="Genome Announc.">
        <title>Complete Genome Sequence of Burkholderia sp. Strain RPE64, Bacterial Symbiont of the Bean Bug Riptortus pedestris.</title>
        <authorList>
            <person name="Shibata T.F."/>
            <person name="Maeda T."/>
            <person name="Nikoh N."/>
            <person name="Yamaguchi K."/>
            <person name="Oshima K."/>
            <person name="Hattori M."/>
            <person name="Nishiyama T."/>
            <person name="Hasebe M."/>
            <person name="Fukatsu T."/>
            <person name="Kikuchi Y."/>
            <person name="Shigenobu S."/>
        </authorList>
    </citation>
    <scope>NUCLEOTIDE SEQUENCE [LARGE SCALE GENOMIC DNA]</scope>
    <source>
        <plasmid evidence="3 4">p2</plasmid>
    </source>
</reference>
<evidence type="ECO:0000313" key="4">
    <source>
        <dbReference type="Proteomes" id="UP000013966"/>
    </source>
</evidence>
<proteinExistence type="predicted"/>
<feature type="chain" id="PRO_5004373104" evidence="2">
    <location>
        <begin position="25"/>
        <end position="91"/>
    </location>
</feature>
<dbReference type="PATRIC" id="fig|758793.3.peg.6392"/>
<feature type="compositionally biased region" description="Polar residues" evidence="1">
    <location>
        <begin position="80"/>
        <end position="91"/>
    </location>
</feature>
<organism evidence="3 4">
    <name type="scientific">Caballeronia insecticola</name>
    <dbReference type="NCBI Taxonomy" id="758793"/>
    <lineage>
        <taxon>Bacteria</taxon>
        <taxon>Pseudomonadati</taxon>
        <taxon>Pseudomonadota</taxon>
        <taxon>Betaproteobacteria</taxon>
        <taxon>Burkholderiales</taxon>
        <taxon>Burkholderiaceae</taxon>
        <taxon>Caballeronia</taxon>
    </lineage>
</organism>
<reference evidence="3 4" key="2">
    <citation type="journal article" date="2018" name="Int. J. Syst. Evol. Microbiol.">
        <title>Burkholderia insecticola sp. nov., a gut symbiotic bacterium of the bean bug Riptortus pedestris.</title>
        <authorList>
            <person name="Takeshita K."/>
            <person name="Tamaki H."/>
            <person name="Ohbayashi T."/>
            <person name="Meng X.-Y."/>
            <person name="Sone T."/>
            <person name="Mitani Y."/>
            <person name="Peeters C."/>
            <person name="Kikuchi Y."/>
            <person name="Vandamme P."/>
        </authorList>
    </citation>
    <scope>NUCLEOTIDE SEQUENCE [LARGE SCALE GENOMIC DNA]</scope>
    <source>
        <strain evidence="3">RPE64</strain>
        <plasmid evidence="3 4">p2</plasmid>
    </source>
</reference>
<geneLocation type="plasmid" evidence="3 4">
    <name>p2</name>
</geneLocation>
<dbReference type="OrthoDB" id="9133844at2"/>
<protein>
    <submittedName>
        <fullName evidence="3">Uncharacterized protein</fullName>
    </submittedName>
</protein>
<feature type="compositionally biased region" description="Basic and acidic residues" evidence="1">
    <location>
        <begin position="66"/>
        <end position="77"/>
    </location>
</feature>
<feature type="signal peptide" evidence="2">
    <location>
        <begin position="1"/>
        <end position="24"/>
    </location>
</feature>
<evidence type="ECO:0000256" key="1">
    <source>
        <dbReference type="SAM" id="MobiDB-lite"/>
    </source>
</evidence>
<keyword evidence="2" id="KW-0732">Signal</keyword>